<evidence type="ECO:0000313" key="2">
    <source>
        <dbReference type="Proteomes" id="UP000786811"/>
    </source>
</evidence>
<name>A0A8J2HBA9_COTCN</name>
<gene>
    <name evidence="1" type="ORF">HICCMSTLAB_LOCUS6156</name>
</gene>
<proteinExistence type="predicted"/>
<accession>A0A8J2HBA9</accession>
<sequence length="59" mass="7169">FDVYVRTAKKLEQKNLFPLILIKTQYLFAQKLLQDMTQLLPVEYNRSNLEERDNMRTHL</sequence>
<dbReference type="Proteomes" id="UP000786811">
    <property type="component" value="Unassembled WGS sequence"/>
</dbReference>
<organism evidence="1 2">
    <name type="scientific">Cotesia congregata</name>
    <name type="common">Parasitoid wasp</name>
    <name type="synonym">Apanteles congregatus</name>
    <dbReference type="NCBI Taxonomy" id="51543"/>
    <lineage>
        <taxon>Eukaryota</taxon>
        <taxon>Metazoa</taxon>
        <taxon>Ecdysozoa</taxon>
        <taxon>Arthropoda</taxon>
        <taxon>Hexapoda</taxon>
        <taxon>Insecta</taxon>
        <taxon>Pterygota</taxon>
        <taxon>Neoptera</taxon>
        <taxon>Endopterygota</taxon>
        <taxon>Hymenoptera</taxon>
        <taxon>Apocrita</taxon>
        <taxon>Ichneumonoidea</taxon>
        <taxon>Braconidae</taxon>
        <taxon>Microgastrinae</taxon>
        <taxon>Cotesia</taxon>
    </lineage>
</organism>
<dbReference type="AlphaFoldDB" id="A0A8J2HBA9"/>
<feature type="non-terminal residue" evidence="1">
    <location>
        <position position="1"/>
    </location>
</feature>
<dbReference type="EMBL" id="CAJNRD030001120">
    <property type="protein sequence ID" value="CAG5092474.1"/>
    <property type="molecule type" value="Genomic_DNA"/>
</dbReference>
<evidence type="ECO:0000313" key="1">
    <source>
        <dbReference type="EMBL" id="CAG5092474.1"/>
    </source>
</evidence>
<comment type="caution">
    <text evidence="1">The sequence shown here is derived from an EMBL/GenBank/DDBJ whole genome shotgun (WGS) entry which is preliminary data.</text>
</comment>
<protein>
    <submittedName>
        <fullName evidence="1">Uncharacterized protein</fullName>
    </submittedName>
</protein>
<keyword evidence="2" id="KW-1185">Reference proteome</keyword>
<reference evidence="1" key="1">
    <citation type="submission" date="2021-04" db="EMBL/GenBank/DDBJ databases">
        <authorList>
            <person name="Chebbi M.A.C M."/>
        </authorList>
    </citation>
    <scope>NUCLEOTIDE SEQUENCE</scope>
</reference>